<name>A0A840S475_9BURK</name>
<gene>
    <name evidence="2" type="ORF">HNQ51_000907</name>
</gene>
<comment type="caution">
    <text evidence="2">The sequence shown here is derived from an EMBL/GenBank/DDBJ whole genome shotgun (WGS) entry which is preliminary data.</text>
</comment>
<dbReference type="InterPro" id="IPR032092">
    <property type="entry name" value="PilW"/>
</dbReference>
<evidence type="ECO:0000256" key="1">
    <source>
        <dbReference type="SAM" id="Phobius"/>
    </source>
</evidence>
<protein>
    <submittedName>
        <fullName evidence="2">Type IV pilus assembly protein PilW</fullName>
    </submittedName>
</protein>
<sequence length="333" mass="35976">MTNRSRGFSLVELLIAVAMGVVILLALTVMFARNSSSQGELERSLRQLENARFAVDTLSEDLMHGGYFSDFSPESLVVPPAYQTLDPCANAVTAMGWDTDASPVKLPNPVQGVAATDLTATCLTERRTGTEAIVVTHADTGAAQPVSAASAGNLYLQMSRCPTDVKRVVAATGPASAPFSLQKPDCSSVNDSIRRLAQRTYYVANCNDCTAKDGIPTLKRVEFIDGARRITSIAEGVENIQFEFGYDTDNNAIPDGFETISSAAAKGGAYTWDNVVSVRMHLLTRNTQTTSNYEDVRTYKLGPDVTVTKPSDGFKRNLMTVTVRLQNVGGRRE</sequence>
<organism evidence="2 3">
    <name type="scientific">Inhella inkyongensis</name>
    <dbReference type="NCBI Taxonomy" id="392593"/>
    <lineage>
        <taxon>Bacteria</taxon>
        <taxon>Pseudomonadati</taxon>
        <taxon>Pseudomonadota</taxon>
        <taxon>Betaproteobacteria</taxon>
        <taxon>Burkholderiales</taxon>
        <taxon>Sphaerotilaceae</taxon>
        <taxon>Inhella</taxon>
    </lineage>
</organism>
<dbReference type="NCBIfam" id="TIGR02532">
    <property type="entry name" value="IV_pilin_GFxxxE"/>
    <property type="match status" value="1"/>
</dbReference>
<dbReference type="GO" id="GO:0043683">
    <property type="term" value="P:type IV pilus assembly"/>
    <property type="evidence" value="ECO:0007669"/>
    <property type="project" value="InterPro"/>
</dbReference>
<dbReference type="Pfam" id="PF16074">
    <property type="entry name" value="PilW"/>
    <property type="match status" value="1"/>
</dbReference>
<dbReference type="AlphaFoldDB" id="A0A840S475"/>
<feature type="transmembrane region" description="Helical" evidence="1">
    <location>
        <begin position="7"/>
        <end position="32"/>
    </location>
</feature>
<dbReference type="Pfam" id="PF07963">
    <property type="entry name" value="N_methyl"/>
    <property type="match status" value="1"/>
</dbReference>
<dbReference type="PROSITE" id="PS00409">
    <property type="entry name" value="PROKAR_NTER_METHYL"/>
    <property type="match status" value="1"/>
</dbReference>
<keyword evidence="1" id="KW-0812">Transmembrane</keyword>
<reference evidence="2 3" key="1">
    <citation type="submission" date="2020-08" db="EMBL/GenBank/DDBJ databases">
        <title>Genomic Encyclopedia of Type Strains, Phase IV (KMG-IV): sequencing the most valuable type-strain genomes for metagenomic binning, comparative biology and taxonomic classification.</title>
        <authorList>
            <person name="Goeker M."/>
        </authorList>
    </citation>
    <scope>NUCLEOTIDE SEQUENCE [LARGE SCALE GENOMIC DNA]</scope>
    <source>
        <strain evidence="2 3">DSM 23958</strain>
    </source>
</reference>
<accession>A0A840S475</accession>
<evidence type="ECO:0000313" key="3">
    <source>
        <dbReference type="Proteomes" id="UP000554837"/>
    </source>
</evidence>
<dbReference type="RefSeq" id="WP_184044657.1">
    <property type="nucleotide sequence ID" value="NZ_CP040709.1"/>
</dbReference>
<dbReference type="Proteomes" id="UP000554837">
    <property type="component" value="Unassembled WGS sequence"/>
</dbReference>
<proteinExistence type="predicted"/>
<keyword evidence="3" id="KW-1185">Reference proteome</keyword>
<keyword evidence="1" id="KW-1133">Transmembrane helix</keyword>
<dbReference type="InterPro" id="IPR012902">
    <property type="entry name" value="N_methyl_site"/>
</dbReference>
<keyword evidence="1" id="KW-0472">Membrane</keyword>
<evidence type="ECO:0000313" key="2">
    <source>
        <dbReference type="EMBL" id="MBB5203614.1"/>
    </source>
</evidence>
<dbReference type="EMBL" id="JACHHO010000001">
    <property type="protein sequence ID" value="MBB5203614.1"/>
    <property type="molecule type" value="Genomic_DNA"/>
</dbReference>